<reference evidence="2 3" key="1">
    <citation type="submission" date="2021-04" db="EMBL/GenBank/DDBJ databases">
        <title>Molecular and phenotypic characterization and identification of bacterial isolates recovered from the Anatolian ground squirrels (Spermophilus xanthoprymnus) and which have the potential to form a new species in the Campylobacter genus.</title>
        <authorList>
            <person name="Aydin F."/>
            <person name="Abay S."/>
            <person name="Kayman T."/>
            <person name="Karakaya E."/>
            <person name="Mustak H.K."/>
            <person name="Mustak I.B."/>
            <person name="Bilgin N."/>
            <person name="Duzler A."/>
            <person name="Sahin O."/>
            <person name="Guran O."/>
            <person name="Saticioglu I.B."/>
        </authorList>
    </citation>
    <scope>NUCLEOTIDE SEQUENCE [LARGE SCALE GENOMIC DNA]</scope>
    <source>
        <strain evidence="3">faydin-G24</strain>
    </source>
</reference>
<dbReference type="RefSeq" id="WP_212142498.1">
    <property type="nucleotide sequence ID" value="NZ_JAGSSW010000014.1"/>
</dbReference>
<keyword evidence="1" id="KW-0812">Transmembrane</keyword>
<feature type="transmembrane region" description="Helical" evidence="1">
    <location>
        <begin position="107"/>
        <end position="133"/>
    </location>
</feature>
<evidence type="ECO:0000313" key="2">
    <source>
        <dbReference type="EMBL" id="MBR8464711.1"/>
    </source>
</evidence>
<feature type="transmembrane region" description="Helical" evidence="1">
    <location>
        <begin position="21"/>
        <end position="46"/>
    </location>
</feature>
<keyword evidence="1" id="KW-0472">Membrane</keyword>
<dbReference type="Proteomes" id="UP000682951">
    <property type="component" value="Unassembled WGS sequence"/>
</dbReference>
<proteinExistence type="predicted"/>
<gene>
    <name evidence="2" type="ORF">KDD93_09100</name>
</gene>
<protein>
    <submittedName>
        <fullName evidence="2">Uncharacterized protein</fullName>
    </submittedName>
</protein>
<name>A0ABS5HKB0_9BACT</name>
<keyword evidence="3" id="KW-1185">Reference proteome</keyword>
<keyword evidence="1" id="KW-1133">Transmembrane helix</keyword>
<dbReference type="EMBL" id="JAGSSW010000014">
    <property type="protein sequence ID" value="MBR8464711.1"/>
    <property type="molecule type" value="Genomic_DNA"/>
</dbReference>
<evidence type="ECO:0000313" key="3">
    <source>
        <dbReference type="Proteomes" id="UP000682951"/>
    </source>
</evidence>
<organism evidence="2 3">
    <name type="scientific">Campylobacter anatolicus</name>
    <dbReference type="NCBI Taxonomy" id="2829105"/>
    <lineage>
        <taxon>Bacteria</taxon>
        <taxon>Pseudomonadati</taxon>
        <taxon>Campylobacterota</taxon>
        <taxon>Epsilonproteobacteria</taxon>
        <taxon>Campylobacterales</taxon>
        <taxon>Campylobacteraceae</taxon>
        <taxon>Campylobacter</taxon>
    </lineage>
</organism>
<comment type="caution">
    <text evidence="2">The sequence shown here is derived from an EMBL/GenBank/DDBJ whole genome shotgun (WGS) entry which is preliminary data.</text>
</comment>
<evidence type="ECO:0000256" key="1">
    <source>
        <dbReference type="SAM" id="Phobius"/>
    </source>
</evidence>
<accession>A0ABS5HKB0</accession>
<sequence length="177" mass="20489">MFLVLNRIRGEYSYFAKINAVLIALLIFAFYENFIVAICCGLGYLVGESKGWGVWVGALVSHSSYKDESENKFIEQIACKFFNPQTHWLNYCRVCLFIRGLVWWLPVFIPLMFVGVYIAPFLAVALAIGFLMACELGYRTRWITDLGVWQVNDAWGRQEVFYGAMQDIAFIWLFLNF</sequence>